<evidence type="ECO:0000259" key="3">
    <source>
        <dbReference type="Pfam" id="PF24564"/>
    </source>
</evidence>
<dbReference type="Pfam" id="PF00350">
    <property type="entry name" value="Dynamin_N"/>
    <property type="match status" value="1"/>
</dbReference>
<dbReference type="Proteomes" id="UP000053317">
    <property type="component" value="Unassembled WGS sequence"/>
</dbReference>
<feature type="domain" description="DUF7605" evidence="3">
    <location>
        <begin position="636"/>
        <end position="709"/>
    </location>
</feature>
<comment type="caution">
    <text evidence="4">The sequence shown here is derived from an EMBL/GenBank/DDBJ whole genome shotgun (WGS) entry which is preliminary data.</text>
</comment>
<evidence type="ECO:0000256" key="1">
    <source>
        <dbReference type="SAM" id="MobiDB-lite"/>
    </source>
</evidence>
<sequence>MELFSNLLPETTRKRMQSSSPQLKASPPPKRWRSTTPVEKRRKHESLAQRSPQSSLRHDFGEPFIYKPNERASEIDAHLKTLESSNDGEAAHAPCTDPAEDPDFQKAFLNVSCIAGQICEVLGRCETAQQPGTKLFDLHHTAKNLNENQLTTSYRIGLVGDAGQGKSSTLNSLLETEDLATVGDSGVSVTSFVTEYSQKLSQQNVPYVVVVKTMSWKDIETLLREFIDKALRGLPGHPDREGAGDFLSQEELDSIDSESESAFATLRKIFPKETIDNIERCSFGQTGYVTRILKKLLPALQALEWPGDMHNLSWHGSAASIGECQGLVRKFTQHKLSAFIEIMRVYLDSKILSSGVVLADIPGFHDTNGLRVKVAEKYSARCDGIFVVANIGRIASNATVLDTIKSFRRLRRRGDIKGYLPTITVIATSASHFSNYTKVSDEYRGKVDMGAFQTALLHCTESRKRSRKDESWAKYTLEYLQVPARNSFIAEVLGSHDPATSTDVPLAFFGIDNADYFNDEDSDMQFALKKRSGIPDLRQYCIGLPAQQRFKEMDNIIKSRLPAHVNDLKFWLDQGVRGDMVHHEPLDVTDMGAKLLQELTACIQKSFEECKSGLDIGKRQKDELRKEVSHTVVKMVQDLTYHTIKAFCRRRGDFKPKNKHGANWNEDIVLPFAEIVEDVWPDVEKKSLGHLVGLEEAAQGIVDKFVKQAKGKFPLFSSMPEG</sequence>
<dbReference type="OrthoDB" id="3598281at2759"/>
<dbReference type="Pfam" id="PF24564">
    <property type="entry name" value="DUF7605"/>
    <property type="match status" value="1"/>
</dbReference>
<keyword evidence="5" id="KW-1185">Reference proteome</keyword>
<dbReference type="AlphaFoldDB" id="A0A0G2E920"/>
<dbReference type="EMBL" id="LCWF01000107">
    <property type="protein sequence ID" value="KKY19497.1"/>
    <property type="molecule type" value="Genomic_DNA"/>
</dbReference>
<feature type="domain" description="Dynamin N-terminal" evidence="2">
    <location>
        <begin position="156"/>
        <end position="413"/>
    </location>
</feature>
<reference evidence="4 5" key="1">
    <citation type="submission" date="2015-05" db="EMBL/GenBank/DDBJ databases">
        <title>Distinctive expansion of gene families associated with plant cell wall degradation and secondary metabolism in the genomes of grapevine trunk pathogens.</title>
        <authorList>
            <person name="Lawrence D.P."/>
            <person name="Travadon R."/>
            <person name="Rolshausen P.E."/>
            <person name="Baumgartner K."/>
        </authorList>
    </citation>
    <scope>NUCLEOTIDE SEQUENCE [LARGE SCALE GENOMIC DNA]</scope>
    <source>
        <strain evidence="4">UCRPC4</strain>
    </source>
</reference>
<evidence type="ECO:0008006" key="6">
    <source>
        <dbReference type="Google" id="ProtNLM"/>
    </source>
</evidence>
<evidence type="ECO:0000313" key="5">
    <source>
        <dbReference type="Proteomes" id="UP000053317"/>
    </source>
</evidence>
<dbReference type="PANTHER" id="PTHR36681:SF3">
    <property type="entry name" value="NUCLEAR GTPASE, GERMINAL CENTER-ASSOCIATED, TANDEM DUPLICATE 3"/>
    <property type="match status" value="1"/>
</dbReference>
<dbReference type="InterPro" id="IPR027417">
    <property type="entry name" value="P-loop_NTPase"/>
</dbReference>
<feature type="region of interest" description="Disordered" evidence="1">
    <location>
        <begin position="1"/>
        <end position="60"/>
    </location>
</feature>
<dbReference type="Gene3D" id="3.40.50.300">
    <property type="entry name" value="P-loop containing nucleotide triphosphate hydrolases"/>
    <property type="match status" value="1"/>
</dbReference>
<evidence type="ECO:0000313" key="4">
    <source>
        <dbReference type="EMBL" id="KKY19497.1"/>
    </source>
</evidence>
<reference evidence="4 5" key="2">
    <citation type="submission" date="2015-05" db="EMBL/GenBank/DDBJ databases">
        <authorList>
            <person name="Morales-Cruz A."/>
            <person name="Amrine K.C."/>
            <person name="Cantu D."/>
        </authorList>
    </citation>
    <scope>NUCLEOTIDE SEQUENCE [LARGE SCALE GENOMIC DNA]</scope>
    <source>
        <strain evidence="4">UCRPC4</strain>
    </source>
</reference>
<protein>
    <recommendedName>
        <fullName evidence="6">Tat pathway signal sequence</fullName>
    </recommendedName>
</protein>
<proteinExistence type="predicted"/>
<dbReference type="InterPro" id="IPR045063">
    <property type="entry name" value="Dynamin_N"/>
</dbReference>
<evidence type="ECO:0000259" key="2">
    <source>
        <dbReference type="Pfam" id="PF00350"/>
    </source>
</evidence>
<dbReference type="InterPro" id="IPR056024">
    <property type="entry name" value="DUF7605"/>
</dbReference>
<gene>
    <name evidence="4" type="ORF">UCRPC4_g04480</name>
</gene>
<organism evidence="4 5">
    <name type="scientific">Phaeomoniella chlamydospora</name>
    <name type="common">Phaeoacremonium chlamydosporum</name>
    <dbReference type="NCBI Taxonomy" id="158046"/>
    <lineage>
        <taxon>Eukaryota</taxon>
        <taxon>Fungi</taxon>
        <taxon>Dikarya</taxon>
        <taxon>Ascomycota</taxon>
        <taxon>Pezizomycotina</taxon>
        <taxon>Eurotiomycetes</taxon>
        <taxon>Chaetothyriomycetidae</taxon>
        <taxon>Phaeomoniellales</taxon>
        <taxon>Phaeomoniellaceae</taxon>
        <taxon>Phaeomoniella</taxon>
    </lineage>
</organism>
<name>A0A0G2E920_PHACM</name>
<dbReference type="PANTHER" id="PTHR36681">
    <property type="entry name" value="NUCLEAR GTPASE, GERMINAL CENTER-ASSOCIATED, TANDEM DUPLICATE 3"/>
    <property type="match status" value="1"/>
</dbReference>
<accession>A0A0G2E920</accession>
<dbReference type="SUPFAM" id="SSF52540">
    <property type="entry name" value="P-loop containing nucleoside triphosphate hydrolases"/>
    <property type="match status" value="1"/>
</dbReference>